<proteinExistence type="inferred from homology"/>
<dbReference type="SUPFAM" id="SSF52283">
    <property type="entry name" value="Formate/glycerate dehydrogenase catalytic domain-like"/>
    <property type="match status" value="1"/>
</dbReference>
<keyword evidence="2 4" id="KW-0560">Oxidoreductase</keyword>
<dbReference type="SUPFAM" id="SSF51735">
    <property type="entry name" value="NAD(P)-binding Rossmann-fold domains"/>
    <property type="match status" value="1"/>
</dbReference>
<dbReference type="InterPro" id="IPR029752">
    <property type="entry name" value="D-isomer_DH_CS1"/>
</dbReference>
<feature type="domain" description="D-isomer specific 2-hydroxyacid dehydrogenase catalytic" evidence="5">
    <location>
        <begin position="8"/>
        <end position="300"/>
    </location>
</feature>
<dbReference type="PANTHER" id="PTHR42938">
    <property type="entry name" value="FORMATE DEHYDROGENASE 1"/>
    <property type="match status" value="1"/>
</dbReference>
<gene>
    <name evidence="7" type="ORF">GCM10011415_37120</name>
</gene>
<evidence type="ECO:0000259" key="5">
    <source>
        <dbReference type="Pfam" id="PF00389"/>
    </source>
</evidence>
<evidence type="ECO:0000313" key="7">
    <source>
        <dbReference type="EMBL" id="GGG83732.1"/>
    </source>
</evidence>
<dbReference type="PROSITE" id="PS00065">
    <property type="entry name" value="D_2_HYDROXYACID_DH_1"/>
    <property type="match status" value="1"/>
</dbReference>
<dbReference type="PROSITE" id="PS00671">
    <property type="entry name" value="D_2_HYDROXYACID_DH_3"/>
    <property type="match status" value="1"/>
</dbReference>
<dbReference type="Pfam" id="PF02826">
    <property type="entry name" value="2-Hacid_dh_C"/>
    <property type="match status" value="1"/>
</dbReference>
<dbReference type="Pfam" id="PF00389">
    <property type="entry name" value="2-Hacid_dh"/>
    <property type="match status" value="1"/>
</dbReference>
<reference evidence="7" key="1">
    <citation type="journal article" date="2014" name="Int. J. Syst. Evol. Microbiol.">
        <title>Complete genome sequence of Corynebacterium casei LMG S-19264T (=DSM 44701T), isolated from a smear-ripened cheese.</title>
        <authorList>
            <consortium name="US DOE Joint Genome Institute (JGI-PGF)"/>
            <person name="Walter F."/>
            <person name="Albersmeier A."/>
            <person name="Kalinowski J."/>
            <person name="Ruckert C."/>
        </authorList>
    </citation>
    <scope>NUCLEOTIDE SEQUENCE</scope>
    <source>
        <strain evidence="7">CGMCC 1.15762</strain>
    </source>
</reference>
<dbReference type="RefSeq" id="WP_188791781.1">
    <property type="nucleotide sequence ID" value="NZ_BMJV01000009.1"/>
</dbReference>
<evidence type="ECO:0000313" key="8">
    <source>
        <dbReference type="Proteomes" id="UP000617145"/>
    </source>
</evidence>
<comment type="similarity">
    <text evidence="1 4">Belongs to the D-isomer specific 2-hydroxyacid dehydrogenase family.</text>
</comment>
<dbReference type="GO" id="GO:0051287">
    <property type="term" value="F:NAD binding"/>
    <property type="evidence" value="ECO:0007669"/>
    <property type="project" value="InterPro"/>
</dbReference>
<dbReference type="PANTHER" id="PTHR42938:SF9">
    <property type="entry name" value="FORMATE DEHYDROGENASE 1"/>
    <property type="match status" value="1"/>
</dbReference>
<evidence type="ECO:0000256" key="4">
    <source>
        <dbReference type="RuleBase" id="RU003719"/>
    </source>
</evidence>
<sequence length="304" mass="31051">MSRPIVHVVDPVHPDVVALLQTEAEVWLGDVPFPSACDAVIVRTAKVGADEISACPNLRVIGKHGAGLDAIDLEAASARAITVLSTPGANAASVSDLAIGFALALIRQIHTVTLAVKAGTPPSGAQKRGFDLAELQAGIFGLGAIGRGTAQRLIGGFDAPVQAFDPGVSDQDWPAAIARCDSLERLLETSDILFVHAPLLPATQNALDAPALARMRPGSFLVNCARGGIVDETALAAAIQSGHIAGAAADVFAVEPPSTENPLMACEAFLATPHIGGSTNGALVRVGQAVAEQILSALRAPNTI</sequence>
<evidence type="ECO:0000256" key="3">
    <source>
        <dbReference type="ARBA" id="ARBA00023027"/>
    </source>
</evidence>
<name>A0A8J2ZMP2_9RHOB</name>
<dbReference type="InterPro" id="IPR006140">
    <property type="entry name" value="D-isomer_DH_NAD-bd"/>
</dbReference>
<dbReference type="AlphaFoldDB" id="A0A8J2ZMP2"/>
<organism evidence="7 8">
    <name type="scientific">Salipiger pallidus</name>
    <dbReference type="NCBI Taxonomy" id="1775170"/>
    <lineage>
        <taxon>Bacteria</taxon>
        <taxon>Pseudomonadati</taxon>
        <taxon>Pseudomonadota</taxon>
        <taxon>Alphaproteobacteria</taxon>
        <taxon>Rhodobacterales</taxon>
        <taxon>Roseobacteraceae</taxon>
        <taxon>Salipiger</taxon>
    </lineage>
</organism>
<reference evidence="7" key="2">
    <citation type="submission" date="2020-09" db="EMBL/GenBank/DDBJ databases">
        <authorList>
            <person name="Sun Q."/>
            <person name="Zhou Y."/>
        </authorList>
    </citation>
    <scope>NUCLEOTIDE SEQUENCE</scope>
    <source>
        <strain evidence="7">CGMCC 1.15762</strain>
    </source>
</reference>
<protein>
    <submittedName>
        <fullName evidence="7">Dehydrogenase</fullName>
    </submittedName>
</protein>
<dbReference type="InterPro" id="IPR036291">
    <property type="entry name" value="NAD(P)-bd_dom_sf"/>
</dbReference>
<dbReference type="EMBL" id="BMJV01000009">
    <property type="protein sequence ID" value="GGG83732.1"/>
    <property type="molecule type" value="Genomic_DNA"/>
</dbReference>
<accession>A0A8J2ZMP2</accession>
<dbReference type="Gene3D" id="3.40.50.720">
    <property type="entry name" value="NAD(P)-binding Rossmann-like Domain"/>
    <property type="match status" value="2"/>
</dbReference>
<dbReference type="InterPro" id="IPR006139">
    <property type="entry name" value="D-isomer_2_OHA_DH_cat_dom"/>
</dbReference>
<evidence type="ECO:0000256" key="1">
    <source>
        <dbReference type="ARBA" id="ARBA00005854"/>
    </source>
</evidence>
<keyword evidence="3" id="KW-0520">NAD</keyword>
<dbReference type="InterPro" id="IPR029753">
    <property type="entry name" value="D-isomer_DH_CS"/>
</dbReference>
<dbReference type="GO" id="GO:0016616">
    <property type="term" value="F:oxidoreductase activity, acting on the CH-OH group of donors, NAD or NADP as acceptor"/>
    <property type="evidence" value="ECO:0007669"/>
    <property type="project" value="InterPro"/>
</dbReference>
<dbReference type="Proteomes" id="UP000617145">
    <property type="component" value="Unassembled WGS sequence"/>
</dbReference>
<feature type="domain" description="D-isomer specific 2-hydroxyacid dehydrogenase NAD-binding" evidence="6">
    <location>
        <begin position="100"/>
        <end position="276"/>
    </location>
</feature>
<evidence type="ECO:0000256" key="2">
    <source>
        <dbReference type="ARBA" id="ARBA00023002"/>
    </source>
</evidence>
<keyword evidence="8" id="KW-1185">Reference proteome</keyword>
<comment type="caution">
    <text evidence="7">The sequence shown here is derived from an EMBL/GenBank/DDBJ whole genome shotgun (WGS) entry which is preliminary data.</text>
</comment>
<evidence type="ECO:0000259" key="6">
    <source>
        <dbReference type="Pfam" id="PF02826"/>
    </source>
</evidence>